<name>A0A0F9K7X5_9ZZZZ</name>
<comment type="caution">
    <text evidence="2">The sequence shown here is derived from an EMBL/GenBank/DDBJ whole genome shotgun (WGS) entry which is preliminary data.</text>
</comment>
<dbReference type="EMBL" id="LAZR01015814">
    <property type="protein sequence ID" value="KKM07258.1"/>
    <property type="molecule type" value="Genomic_DNA"/>
</dbReference>
<evidence type="ECO:0000313" key="2">
    <source>
        <dbReference type="EMBL" id="KKM07258.1"/>
    </source>
</evidence>
<dbReference type="AlphaFoldDB" id="A0A0F9K7X5"/>
<proteinExistence type="predicted"/>
<feature type="domain" description="DUF6473" evidence="1">
    <location>
        <begin position="1"/>
        <end position="275"/>
    </location>
</feature>
<dbReference type="Pfam" id="PF20078">
    <property type="entry name" value="DUF6473"/>
    <property type="match status" value="1"/>
</dbReference>
<sequence>MTYDARGQGALDYLPCRYGVSRLLFRGPKSKLDHPYLAFIGGTETYGRFIADPFVHLVQKKTGICCANFGYINAGTDVLFDDPFIQDAISNANGTVIQIVGTQNMTNRFYTVHPRRNDRFVAPSVALKRLFPEVDFAEFHFNKHLLQTLRRVSVSRFEVVRQELQASWVSRMQERLRKIHGKTILLWFCEPQAAGSYQADSGLGCDPLFVTRAMIEDVRPHVDKLVYAVPSQLARQEGIKGMVFNPLEAHIAREMPGVRAHIEAAETIVGALKEIL</sequence>
<reference evidence="2" key="1">
    <citation type="journal article" date="2015" name="Nature">
        <title>Complex archaea that bridge the gap between prokaryotes and eukaryotes.</title>
        <authorList>
            <person name="Spang A."/>
            <person name="Saw J.H."/>
            <person name="Jorgensen S.L."/>
            <person name="Zaremba-Niedzwiedzka K."/>
            <person name="Martijn J."/>
            <person name="Lind A.E."/>
            <person name="van Eijk R."/>
            <person name="Schleper C."/>
            <person name="Guy L."/>
            <person name="Ettema T.J."/>
        </authorList>
    </citation>
    <scope>NUCLEOTIDE SEQUENCE</scope>
</reference>
<evidence type="ECO:0000259" key="1">
    <source>
        <dbReference type="Pfam" id="PF20078"/>
    </source>
</evidence>
<organism evidence="2">
    <name type="scientific">marine sediment metagenome</name>
    <dbReference type="NCBI Taxonomy" id="412755"/>
    <lineage>
        <taxon>unclassified sequences</taxon>
        <taxon>metagenomes</taxon>
        <taxon>ecological metagenomes</taxon>
    </lineage>
</organism>
<accession>A0A0F9K7X5</accession>
<protein>
    <recommendedName>
        <fullName evidence="1">DUF6473 domain-containing protein</fullName>
    </recommendedName>
</protein>
<gene>
    <name evidence="2" type="ORF">LCGC14_1735760</name>
</gene>
<dbReference type="InterPro" id="IPR045524">
    <property type="entry name" value="DUF6473"/>
</dbReference>